<dbReference type="EMBL" id="JBGBPQ010000012">
    <property type="protein sequence ID" value="KAL1514488.1"/>
    <property type="molecule type" value="Genomic_DNA"/>
</dbReference>
<protein>
    <submittedName>
        <fullName evidence="3">Uncharacterized protein</fullName>
    </submittedName>
</protein>
<evidence type="ECO:0000313" key="3">
    <source>
        <dbReference type="EMBL" id="KAL1514488.1"/>
    </source>
</evidence>
<comment type="caution">
    <text evidence="3">The sequence shown here is derived from an EMBL/GenBank/DDBJ whole genome shotgun (WGS) entry which is preliminary data.</text>
</comment>
<dbReference type="AlphaFoldDB" id="A0AB34J783"/>
<evidence type="ECO:0000313" key="4">
    <source>
        <dbReference type="Proteomes" id="UP001515480"/>
    </source>
</evidence>
<evidence type="ECO:0000256" key="2">
    <source>
        <dbReference type="SAM" id="Phobius"/>
    </source>
</evidence>
<feature type="compositionally biased region" description="Pro residues" evidence="1">
    <location>
        <begin position="137"/>
        <end position="160"/>
    </location>
</feature>
<keyword evidence="4" id="KW-1185">Reference proteome</keyword>
<feature type="compositionally biased region" description="Acidic residues" evidence="1">
    <location>
        <begin position="498"/>
        <end position="510"/>
    </location>
</feature>
<name>A0AB34J783_PRYPA</name>
<dbReference type="PRINTS" id="PR01217">
    <property type="entry name" value="PRICHEXTENSN"/>
</dbReference>
<feature type="compositionally biased region" description="Low complexity" evidence="1">
    <location>
        <begin position="161"/>
        <end position="182"/>
    </location>
</feature>
<feature type="region of interest" description="Disordered" evidence="1">
    <location>
        <begin position="498"/>
        <end position="542"/>
    </location>
</feature>
<feature type="transmembrane region" description="Helical" evidence="2">
    <location>
        <begin position="75"/>
        <end position="96"/>
    </location>
</feature>
<feature type="compositionally biased region" description="Pro residues" evidence="1">
    <location>
        <begin position="183"/>
        <end position="231"/>
    </location>
</feature>
<feature type="compositionally biased region" description="Low complexity" evidence="1">
    <location>
        <begin position="533"/>
        <end position="542"/>
    </location>
</feature>
<reference evidence="3 4" key="1">
    <citation type="journal article" date="2024" name="Science">
        <title>Giant polyketide synthase enzymes in the biosynthesis of giant marine polyether toxins.</title>
        <authorList>
            <person name="Fallon T.R."/>
            <person name="Shende V.V."/>
            <person name="Wierzbicki I.H."/>
            <person name="Pendleton A.L."/>
            <person name="Watervoot N.F."/>
            <person name="Auber R.P."/>
            <person name="Gonzalez D.J."/>
            <person name="Wisecaver J.H."/>
            <person name="Moore B.S."/>
        </authorList>
    </citation>
    <scope>NUCLEOTIDE SEQUENCE [LARGE SCALE GENOMIC DNA]</scope>
    <source>
        <strain evidence="3 4">12B1</strain>
    </source>
</reference>
<keyword evidence="2" id="KW-0812">Transmembrane</keyword>
<keyword evidence="2" id="KW-1133">Transmembrane helix</keyword>
<sequence>MSHSYRGGGGYGFSKKSFSKLPLADELAELGVEGVCGAGRHRHRPPRKCRWAGRGEREPRAHAGSEEDVCHRFRCLFFCAGGLLLFTIGSVLGLFLGEETGVFYGAATSVGSFIQGGQPASAEWTILIPPALPEHAPFPSPLPSPPPAVRASPPRTPRASPPTASSPPSSAPPELSARASPPAARPPPPPPSPPPSPLPPSPLPPPSPSPPPPSPLPPPPSPSPPPPPLPRTHPKETPWLSPAKCERMLNDPYHLFRRMWAAESWAEMGDGSPACWQRRRDEAWRGQSSDTYFRDVLSGAHCATNWYEGSPGSLGFRDRLPTFRQPAPALLGFDESSTPPRLRLPLPPPLPPKTLTLTTLPAAQVCAAKGLLPGQSSRVIKFAYQPSRLRPDGKEGKPFGQCQGWVPDRPPTGGVYGFATDDIFYLEVCLYSQLCENSDELFKLEVGDEFVCKFADSRFEELRALLMRGFSTSPTQRRCRGGSTGGRVREQVLEAFEEEEEYADEEEEEKGDTLAPEEQRGPEAQAPADGRPQAKAPAAAKPQVVAPAGPPCHAFCKYLHCFPNKRQAECSGCEFCKGPHPCDEFCHFQRDPCTGHPANCWGCSNCPGGSHRRRALRNGSATSDAT</sequence>
<evidence type="ECO:0000256" key="1">
    <source>
        <dbReference type="SAM" id="MobiDB-lite"/>
    </source>
</evidence>
<dbReference type="PANTHER" id="PTHR48125:SF12">
    <property type="entry name" value="AT HOOK TRANSCRIPTION FACTOR FAMILY-RELATED"/>
    <property type="match status" value="1"/>
</dbReference>
<proteinExistence type="predicted"/>
<dbReference type="Proteomes" id="UP001515480">
    <property type="component" value="Unassembled WGS sequence"/>
</dbReference>
<gene>
    <name evidence="3" type="ORF">AB1Y20_003587</name>
</gene>
<accession>A0AB34J783</accession>
<feature type="region of interest" description="Disordered" evidence="1">
    <location>
        <begin position="137"/>
        <end position="243"/>
    </location>
</feature>
<keyword evidence="2" id="KW-0472">Membrane</keyword>
<organism evidence="3 4">
    <name type="scientific">Prymnesium parvum</name>
    <name type="common">Toxic golden alga</name>
    <dbReference type="NCBI Taxonomy" id="97485"/>
    <lineage>
        <taxon>Eukaryota</taxon>
        <taxon>Haptista</taxon>
        <taxon>Haptophyta</taxon>
        <taxon>Prymnesiophyceae</taxon>
        <taxon>Prymnesiales</taxon>
        <taxon>Prymnesiaceae</taxon>
        <taxon>Prymnesium</taxon>
    </lineage>
</organism>
<dbReference type="PANTHER" id="PTHR48125">
    <property type="entry name" value="LP07818P1"/>
    <property type="match status" value="1"/>
</dbReference>